<feature type="non-terminal residue" evidence="12">
    <location>
        <position position="166"/>
    </location>
</feature>
<evidence type="ECO:0000256" key="9">
    <source>
        <dbReference type="PROSITE-ProRule" id="PRU00175"/>
    </source>
</evidence>
<evidence type="ECO:0000256" key="2">
    <source>
        <dbReference type="ARBA" id="ARBA00005884"/>
    </source>
</evidence>
<gene>
    <name evidence="12" type="ORF">Tsubulata_037686</name>
</gene>
<feature type="domain" description="RING-type" evidence="11">
    <location>
        <begin position="25"/>
        <end position="166"/>
    </location>
</feature>
<comment type="caution">
    <text evidence="12">The sequence shown here is derived from an EMBL/GenBank/DDBJ whole genome shotgun (WGS) entry which is preliminary data.</text>
</comment>
<evidence type="ECO:0000256" key="3">
    <source>
        <dbReference type="ARBA" id="ARBA00022679"/>
    </source>
</evidence>
<dbReference type="InterPro" id="IPR031127">
    <property type="entry name" value="E3_UB_ligase_RBR"/>
</dbReference>
<dbReference type="Proteomes" id="UP001141552">
    <property type="component" value="Unassembled WGS sequence"/>
</dbReference>
<dbReference type="InterPro" id="IPR013083">
    <property type="entry name" value="Znf_RING/FYVE/PHD"/>
</dbReference>
<sequence length="166" mass="18811">ILKKGTPIKSCEKEEMTEQNQQEDSFFTCQICIEPTPSSKKFENGCSLCTHPYCLDCISKYIEVQVQSMTGNIRCPGLGCEHALDPLSCRPLVPEQVFVKWCDLLCESAVLGQLSQNQYSSYCPYQDCSALVLNECGNTTKKINFGKLIERNKWTRCYNCGHSIER</sequence>
<dbReference type="EMBL" id="JAKUCV010003673">
    <property type="protein sequence ID" value="KAJ4838047.1"/>
    <property type="molecule type" value="Genomic_DNA"/>
</dbReference>
<accession>A0A9Q0FV13</accession>
<evidence type="ECO:0000313" key="12">
    <source>
        <dbReference type="EMBL" id="KAJ4838047.1"/>
    </source>
</evidence>
<dbReference type="InterPro" id="IPR044066">
    <property type="entry name" value="TRIAD_supradom"/>
</dbReference>
<reference evidence="12" key="1">
    <citation type="submission" date="2022-02" db="EMBL/GenBank/DDBJ databases">
        <authorList>
            <person name="Henning P.M."/>
            <person name="McCubbin A.G."/>
            <person name="Shore J.S."/>
        </authorList>
    </citation>
    <scope>NUCLEOTIDE SEQUENCE</scope>
    <source>
        <strain evidence="12">F60SS</strain>
        <tissue evidence="12">Leaves</tissue>
    </source>
</reference>
<evidence type="ECO:0000313" key="13">
    <source>
        <dbReference type="Proteomes" id="UP001141552"/>
    </source>
</evidence>
<keyword evidence="7" id="KW-0833">Ubl conjugation pathway</keyword>
<evidence type="ECO:0000259" key="10">
    <source>
        <dbReference type="PROSITE" id="PS50089"/>
    </source>
</evidence>
<name>A0A9Q0FV13_9ROSI</name>
<keyword evidence="6 9" id="KW-0863">Zinc-finger</keyword>
<evidence type="ECO:0000259" key="11">
    <source>
        <dbReference type="PROSITE" id="PS51873"/>
    </source>
</evidence>
<evidence type="ECO:0000256" key="4">
    <source>
        <dbReference type="ARBA" id="ARBA00022723"/>
    </source>
</evidence>
<dbReference type="PROSITE" id="PS51873">
    <property type="entry name" value="TRIAD"/>
    <property type="match status" value="1"/>
</dbReference>
<dbReference type="FunFam" id="3.30.40.10:FF:000230">
    <property type="entry name" value="RBR-type E3 ubiquitin transferase"/>
    <property type="match status" value="1"/>
</dbReference>
<evidence type="ECO:0008006" key="14">
    <source>
        <dbReference type="Google" id="ProtNLM"/>
    </source>
</evidence>
<dbReference type="PROSITE" id="PS50089">
    <property type="entry name" value="ZF_RING_2"/>
    <property type="match status" value="1"/>
</dbReference>
<proteinExistence type="inferred from homology"/>
<keyword evidence="3" id="KW-0808">Transferase</keyword>
<protein>
    <recommendedName>
        <fullName evidence="14">RING-type domain-containing protein</fullName>
    </recommendedName>
</protein>
<dbReference type="Gene3D" id="3.30.40.10">
    <property type="entry name" value="Zinc/RING finger domain, C3HC4 (zinc finger)"/>
    <property type="match status" value="1"/>
</dbReference>
<dbReference type="PANTHER" id="PTHR11685">
    <property type="entry name" value="RBR FAMILY RING FINGER AND IBR DOMAIN-CONTAINING"/>
    <property type="match status" value="1"/>
</dbReference>
<comment type="function">
    <text evidence="1">Might act as an E3 ubiquitin-protein ligase, or as part of E3 complex, which accepts ubiquitin from specific E2 ubiquitin-conjugating enzymes and then transfers it to substrates.</text>
</comment>
<evidence type="ECO:0000256" key="5">
    <source>
        <dbReference type="ARBA" id="ARBA00022737"/>
    </source>
</evidence>
<organism evidence="12 13">
    <name type="scientific">Turnera subulata</name>
    <dbReference type="NCBI Taxonomy" id="218843"/>
    <lineage>
        <taxon>Eukaryota</taxon>
        <taxon>Viridiplantae</taxon>
        <taxon>Streptophyta</taxon>
        <taxon>Embryophyta</taxon>
        <taxon>Tracheophyta</taxon>
        <taxon>Spermatophyta</taxon>
        <taxon>Magnoliopsida</taxon>
        <taxon>eudicotyledons</taxon>
        <taxon>Gunneridae</taxon>
        <taxon>Pentapetalae</taxon>
        <taxon>rosids</taxon>
        <taxon>fabids</taxon>
        <taxon>Malpighiales</taxon>
        <taxon>Passifloraceae</taxon>
        <taxon>Turnera</taxon>
    </lineage>
</organism>
<dbReference type="SUPFAM" id="SSF57850">
    <property type="entry name" value="RING/U-box"/>
    <property type="match status" value="1"/>
</dbReference>
<dbReference type="InterPro" id="IPR001841">
    <property type="entry name" value="Znf_RING"/>
</dbReference>
<evidence type="ECO:0000256" key="8">
    <source>
        <dbReference type="ARBA" id="ARBA00022833"/>
    </source>
</evidence>
<dbReference type="GO" id="GO:0016567">
    <property type="term" value="P:protein ubiquitination"/>
    <property type="evidence" value="ECO:0007669"/>
    <property type="project" value="InterPro"/>
</dbReference>
<dbReference type="GO" id="GO:0008270">
    <property type="term" value="F:zinc ion binding"/>
    <property type="evidence" value="ECO:0007669"/>
    <property type="project" value="UniProtKB-KW"/>
</dbReference>
<keyword evidence="4" id="KW-0479">Metal-binding</keyword>
<dbReference type="InterPro" id="IPR017907">
    <property type="entry name" value="Znf_RING_CS"/>
</dbReference>
<dbReference type="AlphaFoldDB" id="A0A9Q0FV13"/>
<reference evidence="12" key="2">
    <citation type="journal article" date="2023" name="Plants (Basel)">
        <title>Annotation of the Turnera subulata (Passifloraceae) Draft Genome Reveals the S-Locus Evolved after the Divergence of Turneroideae from Passifloroideae in a Stepwise Manner.</title>
        <authorList>
            <person name="Henning P.M."/>
            <person name="Roalson E.H."/>
            <person name="Mir W."/>
            <person name="McCubbin A.G."/>
            <person name="Shore J.S."/>
        </authorList>
    </citation>
    <scope>NUCLEOTIDE SEQUENCE</scope>
    <source>
        <strain evidence="12">F60SS</strain>
    </source>
</reference>
<evidence type="ECO:0000256" key="1">
    <source>
        <dbReference type="ARBA" id="ARBA00003976"/>
    </source>
</evidence>
<dbReference type="PROSITE" id="PS00518">
    <property type="entry name" value="ZF_RING_1"/>
    <property type="match status" value="1"/>
</dbReference>
<feature type="non-terminal residue" evidence="12">
    <location>
        <position position="1"/>
    </location>
</feature>
<feature type="domain" description="RING-type" evidence="10">
    <location>
        <begin position="29"/>
        <end position="76"/>
    </location>
</feature>
<evidence type="ECO:0000256" key="7">
    <source>
        <dbReference type="ARBA" id="ARBA00022786"/>
    </source>
</evidence>
<keyword evidence="13" id="KW-1185">Reference proteome</keyword>
<dbReference type="OrthoDB" id="10009520at2759"/>
<keyword evidence="5" id="KW-0677">Repeat</keyword>
<dbReference type="GO" id="GO:0004842">
    <property type="term" value="F:ubiquitin-protein transferase activity"/>
    <property type="evidence" value="ECO:0007669"/>
    <property type="project" value="InterPro"/>
</dbReference>
<evidence type="ECO:0000256" key="6">
    <source>
        <dbReference type="ARBA" id="ARBA00022771"/>
    </source>
</evidence>
<keyword evidence="8" id="KW-0862">Zinc</keyword>
<comment type="similarity">
    <text evidence="2">Belongs to the RBR family. Ariadne subfamily.</text>
</comment>